<comment type="caution">
    <text evidence="2">The sequence shown here is derived from an EMBL/GenBank/DDBJ whole genome shotgun (WGS) entry which is preliminary data.</text>
</comment>
<feature type="signal peptide" evidence="1">
    <location>
        <begin position="1"/>
        <end position="22"/>
    </location>
</feature>
<keyword evidence="1" id="KW-0732">Signal</keyword>
<sequence length="168" mass="18799">MKEIISAAAIAMALAFSPLASAKLQSGGNEHLNLGSDRAAVTAEVFAERRHQLVNEIESGDTYAEINAMQKREVMESLDRIGTWLESAGSIDAMSEEQRIRVFNEQEKINTMLTGVAADSRLVCTREQTVGTRMRQTSCFTVAERRRRRESDTQDAQLWYQGAIEQSR</sequence>
<dbReference type="AlphaFoldDB" id="A0A5C8KYW2"/>
<name>A0A5C8KYW2_9GAMM</name>
<dbReference type="Proteomes" id="UP000321248">
    <property type="component" value="Unassembled WGS sequence"/>
</dbReference>
<gene>
    <name evidence="2" type="ORF">FU658_06700</name>
</gene>
<dbReference type="RefSeq" id="WP_147891368.1">
    <property type="nucleotide sequence ID" value="NZ_VRTS01000003.1"/>
</dbReference>
<dbReference type="EMBL" id="VRTS01000003">
    <property type="protein sequence ID" value="TXK64557.1"/>
    <property type="molecule type" value="Genomic_DNA"/>
</dbReference>
<dbReference type="OrthoDB" id="7193459at2"/>
<evidence type="ECO:0000256" key="1">
    <source>
        <dbReference type="SAM" id="SignalP"/>
    </source>
</evidence>
<protein>
    <submittedName>
        <fullName evidence="2">Uncharacterized protein</fullName>
    </submittedName>
</protein>
<keyword evidence="3" id="KW-1185">Reference proteome</keyword>
<reference evidence="2 3" key="1">
    <citation type="submission" date="2019-08" db="EMBL/GenBank/DDBJ databases">
        <authorList>
            <person name="Karlyshev A.V."/>
        </authorList>
    </citation>
    <scope>NUCLEOTIDE SEQUENCE [LARGE SCALE GENOMIC DNA]</scope>
    <source>
        <strain evidence="2 3">Alg18-2.2</strain>
    </source>
</reference>
<proteinExistence type="predicted"/>
<accession>A0A5C8KYW2</accession>
<feature type="chain" id="PRO_5022821363" evidence="1">
    <location>
        <begin position="23"/>
        <end position="168"/>
    </location>
</feature>
<evidence type="ECO:0000313" key="2">
    <source>
        <dbReference type="EMBL" id="TXK64557.1"/>
    </source>
</evidence>
<evidence type="ECO:0000313" key="3">
    <source>
        <dbReference type="Proteomes" id="UP000321248"/>
    </source>
</evidence>
<organism evidence="2 3">
    <name type="scientific">Alkalisalibacterium limincola</name>
    <dbReference type="NCBI Taxonomy" id="2699169"/>
    <lineage>
        <taxon>Bacteria</taxon>
        <taxon>Pseudomonadati</taxon>
        <taxon>Pseudomonadota</taxon>
        <taxon>Gammaproteobacteria</taxon>
        <taxon>Lysobacterales</taxon>
        <taxon>Lysobacteraceae</taxon>
        <taxon>Alkalisalibacterium</taxon>
    </lineage>
</organism>